<evidence type="ECO:0000313" key="2">
    <source>
        <dbReference type="EMBL" id="THG93167.1"/>
    </source>
</evidence>
<evidence type="ECO:0000313" key="3">
    <source>
        <dbReference type="Proteomes" id="UP000308199"/>
    </source>
</evidence>
<gene>
    <name evidence="2" type="ORF">EW145_g8451</name>
</gene>
<dbReference type="EMBL" id="SGPK01001377">
    <property type="protein sequence ID" value="THG93167.1"/>
    <property type="molecule type" value="Genomic_DNA"/>
</dbReference>
<dbReference type="AlphaFoldDB" id="A0A4S4K7Q1"/>
<accession>A0A4S4K7Q1</accession>
<evidence type="ECO:0000256" key="1">
    <source>
        <dbReference type="SAM" id="MobiDB-lite"/>
    </source>
</evidence>
<reference evidence="2 3" key="1">
    <citation type="submission" date="2019-02" db="EMBL/GenBank/DDBJ databases">
        <title>Genome sequencing of the rare red list fungi Phellinidium pouzarii.</title>
        <authorList>
            <person name="Buettner E."/>
            <person name="Kellner H."/>
        </authorList>
    </citation>
    <scope>NUCLEOTIDE SEQUENCE [LARGE SCALE GENOMIC DNA]</scope>
    <source>
        <strain evidence="2 3">DSM 108285</strain>
    </source>
</reference>
<organism evidence="2 3">
    <name type="scientific">Phellinidium pouzarii</name>
    <dbReference type="NCBI Taxonomy" id="167371"/>
    <lineage>
        <taxon>Eukaryota</taxon>
        <taxon>Fungi</taxon>
        <taxon>Dikarya</taxon>
        <taxon>Basidiomycota</taxon>
        <taxon>Agaricomycotina</taxon>
        <taxon>Agaricomycetes</taxon>
        <taxon>Hymenochaetales</taxon>
        <taxon>Hymenochaetaceae</taxon>
        <taxon>Phellinidium</taxon>
    </lineage>
</organism>
<protein>
    <submittedName>
        <fullName evidence="2">Uncharacterized protein</fullName>
    </submittedName>
</protein>
<feature type="region of interest" description="Disordered" evidence="1">
    <location>
        <begin position="1"/>
        <end position="28"/>
    </location>
</feature>
<comment type="caution">
    <text evidence="2">The sequence shown here is derived from an EMBL/GenBank/DDBJ whole genome shotgun (WGS) entry which is preliminary data.</text>
</comment>
<proteinExistence type="predicted"/>
<sequence>MRSLGLVVYDDDDSSSEPDVPSSRRTILDNSSNVSAPFFMSFSLLPVCARTARPPPRLTLQQTHQHREYAE</sequence>
<keyword evidence="3" id="KW-1185">Reference proteome</keyword>
<name>A0A4S4K7Q1_9AGAM</name>
<dbReference type="Proteomes" id="UP000308199">
    <property type="component" value="Unassembled WGS sequence"/>
</dbReference>